<feature type="compositionally biased region" description="Basic residues" evidence="1">
    <location>
        <begin position="1"/>
        <end position="10"/>
    </location>
</feature>
<keyword evidence="3" id="KW-1185">Reference proteome</keyword>
<name>A0AAV3PBW5_LITER</name>
<protein>
    <recommendedName>
        <fullName evidence="4">DUF4283 domain-containing protein</fullName>
    </recommendedName>
</protein>
<evidence type="ECO:0000256" key="1">
    <source>
        <dbReference type="SAM" id="MobiDB-lite"/>
    </source>
</evidence>
<sequence length="245" mass="26800">MCLRRVRSHPTHSAQHSQVTPQHRGTTLDSTTITCCCQGSNPRRCAGRTAKGDPMSAEMCLVDPFSPSDNISIVTPWTTPIQPLPPSPTTTNTTTPTYLKSLTSAKITVSNVSTTTFNHPCFINGFFLAVRLWQPDFNPKLATTESAAIWIRLSGLPVEYYDLEVLKEVGSKLGTLLRIDTKTTNGERGGFARIWIQLDLSKPAITSITIGSHSQVILFENVTLRFICAILGHDSLNCPSKATPT</sequence>
<comment type="caution">
    <text evidence="2">The sequence shown here is derived from an EMBL/GenBank/DDBJ whole genome shotgun (WGS) entry which is preliminary data.</text>
</comment>
<dbReference type="InterPro" id="IPR040256">
    <property type="entry name" value="At4g02000-like"/>
</dbReference>
<organism evidence="2 3">
    <name type="scientific">Lithospermum erythrorhizon</name>
    <name type="common">Purple gromwell</name>
    <name type="synonym">Lithospermum officinale var. erythrorhizon</name>
    <dbReference type="NCBI Taxonomy" id="34254"/>
    <lineage>
        <taxon>Eukaryota</taxon>
        <taxon>Viridiplantae</taxon>
        <taxon>Streptophyta</taxon>
        <taxon>Embryophyta</taxon>
        <taxon>Tracheophyta</taxon>
        <taxon>Spermatophyta</taxon>
        <taxon>Magnoliopsida</taxon>
        <taxon>eudicotyledons</taxon>
        <taxon>Gunneridae</taxon>
        <taxon>Pentapetalae</taxon>
        <taxon>asterids</taxon>
        <taxon>lamiids</taxon>
        <taxon>Boraginales</taxon>
        <taxon>Boraginaceae</taxon>
        <taxon>Boraginoideae</taxon>
        <taxon>Lithospermeae</taxon>
        <taxon>Lithospermum</taxon>
    </lineage>
</organism>
<accession>A0AAV3PBW5</accession>
<dbReference type="Proteomes" id="UP001454036">
    <property type="component" value="Unassembled WGS sequence"/>
</dbReference>
<proteinExistence type="predicted"/>
<dbReference type="EMBL" id="BAABME010001355">
    <property type="protein sequence ID" value="GAA0149144.1"/>
    <property type="molecule type" value="Genomic_DNA"/>
</dbReference>
<dbReference type="AlphaFoldDB" id="A0AAV3PBW5"/>
<dbReference type="PANTHER" id="PTHR31286:SF99">
    <property type="entry name" value="DUF4283 DOMAIN-CONTAINING PROTEIN"/>
    <property type="match status" value="1"/>
</dbReference>
<evidence type="ECO:0000313" key="3">
    <source>
        <dbReference type="Proteomes" id="UP001454036"/>
    </source>
</evidence>
<reference evidence="2 3" key="1">
    <citation type="submission" date="2024-01" db="EMBL/GenBank/DDBJ databases">
        <title>The complete chloroplast genome sequence of Lithospermum erythrorhizon: insights into the phylogenetic relationship among Boraginaceae species and the maternal lineages of purple gromwells.</title>
        <authorList>
            <person name="Okada T."/>
            <person name="Watanabe K."/>
        </authorList>
    </citation>
    <scope>NUCLEOTIDE SEQUENCE [LARGE SCALE GENOMIC DNA]</scope>
</reference>
<evidence type="ECO:0008006" key="4">
    <source>
        <dbReference type="Google" id="ProtNLM"/>
    </source>
</evidence>
<gene>
    <name evidence="2" type="ORF">LIER_08395</name>
</gene>
<feature type="region of interest" description="Disordered" evidence="1">
    <location>
        <begin position="1"/>
        <end position="27"/>
    </location>
</feature>
<evidence type="ECO:0000313" key="2">
    <source>
        <dbReference type="EMBL" id="GAA0149144.1"/>
    </source>
</evidence>
<feature type="compositionally biased region" description="Polar residues" evidence="1">
    <location>
        <begin position="11"/>
        <end position="27"/>
    </location>
</feature>
<dbReference type="PANTHER" id="PTHR31286">
    <property type="entry name" value="GLYCINE-RICH CELL WALL STRUCTURAL PROTEIN 1.8-LIKE"/>
    <property type="match status" value="1"/>
</dbReference>